<dbReference type="FunFam" id="3.40.47.10:FF:000010">
    <property type="entry name" value="Acetyl-CoA acetyltransferase (Thiolase)"/>
    <property type="match status" value="1"/>
</dbReference>
<comment type="caution">
    <text evidence="15">The sequence shown here is derived from an EMBL/GenBank/DDBJ whole genome shotgun (WGS) entry which is preliminary data.</text>
</comment>
<dbReference type="CDD" id="cd00751">
    <property type="entry name" value="thiolase"/>
    <property type="match status" value="1"/>
</dbReference>
<dbReference type="RefSeq" id="WP_044399840.1">
    <property type="nucleotide sequence ID" value="NZ_CP147774.1"/>
</dbReference>
<dbReference type="GO" id="GO:0005737">
    <property type="term" value="C:cytoplasm"/>
    <property type="evidence" value="ECO:0007669"/>
    <property type="project" value="UniProtKB-ARBA"/>
</dbReference>
<dbReference type="InterPro" id="IPR020610">
    <property type="entry name" value="Thiolase_AS"/>
</dbReference>
<keyword evidence="4 12" id="KW-0808">Transferase</keyword>
<accession>A0A0D7K6C1</accession>
<reference evidence="16 18" key="2">
    <citation type="submission" date="2019-06" db="EMBL/GenBank/DDBJ databases">
        <title>Genomic Encyclopedia of Archaeal and Bacterial Type Strains, Phase II (KMG-II): from individual species to whole genera.</title>
        <authorList>
            <person name="Goeker M."/>
        </authorList>
    </citation>
    <scope>NUCLEOTIDE SEQUENCE [LARGE SCALE GENOMIC DNA]</scope>
    <source>
        <strain evidence="16 18">DSM 7270</strain>
    </source>
</reference>
<name>A0A0D7K6C1_9BURK</name>
<keyword evidence="6" id="KW-0809">Transit peptide</keyword>
<evidence type="ECO:0000259" key="14">
    <source>
        <dbReference type="Pfam" id="PF02803"/>
    </source>
</evidence>
<evidence type="ECO:0000256" key="11">
    <source>
        <dbReference type="PIRSR" id="PIRSR000429-1"/>
    </source>
</evidence>
<dbReference type="GO" id="GO:0003988">
    <property type="term" value="F:acetyl-CoA C-acyltransferase activity"/>
    <property type="evidence" value="ECO:0007669"/>
    <property type="project" value="UniProtKB-EC"/>
</dbReference>
<dbReference type="PANTHER" id="PTHR43853">
    <property type="entry name" value="3-KETOACYL-COA THIOLASE, PEROXISOMAL"/>
    <property type="match status" value="1"/>
</dbReference>
<evidence type="ECO:0000313" key="16">
    <source>
        <dbReference type="EMBL" id="TQN08132.1"/>
    </source>
</evidence>
<sequence>MREAVIVSTARTPLAKSHRGEFNQTPGAQLGAFSVQAAVQRAGIDPGLIEDLIWGCGYPEGTTGRNIGRQTALRAGLPVTVGGTVINRFCSSGLQAIAVAAGRIVLEGVPAMVAGGVESISLMNPAGRSGASHLDPWLVEHKPALFMEMIDTADVVAQRYGITREDQDAFSLQSQQRTAAAQASGVFDNEIVPCKTTMAEKNKETGEVTYREVVATMDNCNRPSTTLEGLAKLEPVKGAGKFVTAGNASQLSDGSAACVMMEAKEAERRGLQALGAFRGFAVAGCEPDEMGIGPVFAVPRLLERAGLKVEDIALWELNEAFASQALYCQRQLGIPMERLNVNGGAISIGHPFGMTGARLAGHILLEGQRRKAKDPSVKWAVVTMCIGGGQGAAGLFEIF</sequence>
<dbReference type="InterPro" id="IPR020617">
    <property type="entry name" value="Thiolase_C"/>
</dbReference>
<dbReference type="GO" id="GO:0006635">
    <property type="term" value="P:fatty acid beta-oxidation"/>
    <property type="evidence" value="ECO:0007669"/>
    <property type="project" value="TreeGrafter"/>
</dbReference>
<dbReference type="InterPro" id="IPR020613">
    <property type="entry name" value="Thiolase_CS"/>
</dbReference>
<dbReference type="Pfam" id="PF02803">
    <property type="entry name" value="Thiolase_C"/>
    <property type="match status" value="1"/>
</dbReference>
<evidence type="ECO:0000256" key="1">
    <source>
        <dbReference type="ARBA" id="ARBA00004275"/>
    </source>
</evidence>
<dbReference type="InterPro" id="IPR020616">
    <property type="entry name" value="Thiolase_N"/>
</dbReference>
<evidence type="ECO:0000256" key="6">
    <source>
        <dbReference type="ARBA" id="ARBA00022946"/>
    </source>
</evidence>
<dbReference type="InterPro" id="IPR050215">
    <property type="entry name" value="Thiolase-like_sf_Thiolase"/>
</dbReference>
<evidence type="ECO:0000256" key="2">
    <source>
        <dbReference type="ARBA" id="ARBA00005189"/>
    </source>
</evidence>
<dbReference type="Pfam" id="PF00108">
    <property type="entry name" value="Thiolase_N"/>
    <property type="match status" value="1"/>
</dbReference>
<dbReference type="GO" id="GO:0010124">
    <property type="term" value="P:phenylacetate catabolic process"/>
    <property type="evidence" value="ECO:0007669"/>
    <property type="project" value="TreeGrafter"/>
</dbReference>
<evidence type="ECO:0000256" key="10">
    <source>
        <dbReference type="ARBA" id="ARBA00024073"/>
    </source>
</evidence>
<proteinExistence type="inferred from homology"/>
<feature type="domain" description="Thiolase C-terminal" evidence="14">
    <location>
        <begin position="272"/>
        <end position="397"/>
    </location>
</feature>
<evidence type="ECO:0000256" key="7">
    <source>
        <dbReference type="ARBA" id="ARBA00023098"/>
    </source>
</evidence>
<evidence type="ECO:0000313" key="15">
    <source>
        <dbReference type="EMBL" id="KJA09860.1"/>
    </source>
</evidence>
<dbReference type="InterPro" id="IPR002155">
    <property type="entry name" value="Thiolase"/>
</dbReference>
<evidence type="ECO:0000256" key="5">
    <source>
        <dbReference type="ARBA" id="ARBA00022832"/>
    </source>
</evidence>
<evidence type="ECO:0000256" key="4">
    <source>
        <dbReference type="ARBA" id="ARBA00022679"/>
    </source>
</evidence>
<evidence type="ECO:0000259" key="13">
    <source>
        <dbReference type="Pfam" id="PF00108"/>
    </source>
</evidence>
<keyword evidence="5" id="KW-0276">Fatty acid metabolism</keyword>
<evidence type="ECO:0000256" key="12">
    <source>
        <dbReference type="RuleBase" id="RU003557"/>
    </source>
</evidence>
<dbReference type="SUPFAM" id="SSF53901">
    <property type="entry name" value="Thiolase-like"/>
    <property type="match status" value="2"/>
</dbReference>
<dbReference type="Proteomes" id="UP000032566">
    <property type="component" value="Unassembled WGS sequence"/>
</dbReference>
<feature type="active site" description="Acyl-thioester intermediate" evidence="11">
    <location>
        <position position="90"/>
    </location>
</feature>
<keyword evidence="7" id="KW-0443">Lipid metabolism</keyword>
<feature type="active site" description="Proton acceptor" evidence="11">
    <location>
        <position position="385"/>
    </location>
</feature>
<evidence type="ECO:0000256" key="3">
    <source>
        <dbReference type="ARBA" id="ARBA00010982"/>
    </source>
</evidence>
<dbReference type="NCBIfam" id="TIGR01930">
    <property type="entry name" value="AcCoA-C-Actrans"/>
    <property type="match status" value="1"/>
</dbReference>
<dbReference type="InterPro" id="IPR016039">
    <property type="entry name" value="Thiolase-like"/>
</dbReference>
<dbReference type="EC" id="2.3.1.16" evidence="10"/>
<dbReference type="PROSITE" id="PS00737">
    <property type="entry name" value="THIOLASE_2"/>
    <property type="match status" value="1"/>
</dbReference>
<comment type="similarity">
    <text evidence="3 12">Belongs to the thiolase-like superfamily. Thiolase family.</text>
</comment>
<dbReference type="PIRSF" id="PIRSF000429">
    <property type="entry name" value="Ac-CoA_Ac_transf"/>
    <property type="match status" value="1"/>
</dbReference>
<feature type="active site" description="Proton acceptor" evidence="11">
    <location>
        <position position="350"/>
    </location>
</feature>
<evidence type="ECO:0000256" key="8">
    <source>
        <dbReference type="ARBA" id="ARBA00023140"/>
    </source>
</evidence>
<protein>
    <recommendedName>
        <fullName evidence="10">acetyl-CoA C-acyltransferase</fullName>
        <ecNumber evidence="10">2.3.1.16</ecNumber>
    </recommendedName>
</protein>
<dbReference type="OrthoDB" id="8951704at2"/>
<comment type="subcellular location">
    <subcellularLocation>
        <location evidence="1">Peroxisome</location>
    </subcellularLocation>
</comment>
<evidence type="ECO:0000313" key="18">
    <source>
        <dbReference type="Proteomes" id="UP000316993"/>
    </source>
</evidence>
<evidence type="ECO:0000313" key="17">
    <source>
        <dbReference type="Proteomes" id="UP000032566"/>
    </source>
</evidence>
<evidence type="ECO:0000256" key="9">
    <source>
        <dbReference type="ARBA" id="ARBA00023315"/>
    </source>
</evidence>
<dbReference type="InterPro" id="IPR020615">
    <property type="entry name" value="Thiolase_acyl_enz_int_AS"/>
</dbReference>
<dbReference type="PATRIC" id="fig|80878.5.peg.2777"/>
<reference evidence="15 17" key="1">
    <citation type="submission" date="2014-12" db="EMBL/GenBank/DDBJ databases">
        <title>Isolation of bacteria from lake water.</title>
        <authorList>
            <person name="Sheng K.-Y."/>
            <person name="Chin P.-S."/>
            <person name="Chan K.-G."/>
            <person name="Tan G.S."/>
        </authorList>
    </citation>
    <scope>NUCLEOTIDE SEQUENCE [LARGE SCALE GENOMIC DNA]</scope>
    <source>
        <strain evidence="15 17">KY4</strain>
    </source>
</reference>
<dbReference type="EMBL" id="JXYQ01000050">
    <property type="protein sequence ID" value="KJA09860.1"/>
    <property type="molecule type" value="Genomic_DNA"/>
</dbReference>
<dbReference type="PROSITE" id="PS00099">
    <property type="entry name" value="THIOLASE_3"/>
    <property type="match status" value="1"/>
</dbReference>
<dbReference type="PROSITE" id="PS00098">
    <property type="entry name" value="THIOLASE_1"/>
    <property type="match status" value="1"/>
</dbReference>
<dbReference type="AlphaFoldDB" id="A0A0D7K6C1"/>
<keyword evidence="8" id="KW-0576">Peroxisome</keyword>
<gene>
    <name evidence="16" type="ORF">BDD18_1290</name>
    <name evidence="15" type="ORF">RP29_14425</name>
</gene>
<dbReference type="Gene3D" id="3.40.47.10">
    <property type="match status" value="1"/>
</dbReference>
<keyword evidence="9 12" id="KW-0012">Acyltransferase</keyword>
<dbReference type="STRING" id="80878.RP29_14425"/>
<dbReference type="PANTHER" id="PTHR43853:SF8">
    <property type="entry name" value="3-KETOACYL-COA THIOLASE, PEROXISOMAL"/>
    <property type="match status" value="1"/>
</dbReference>
<keyword evidence="17" id="KW-1185">Reference proteome</keyword>
<dbReference type="Proteomes" id="UP000316993">
    <property type="component" value="Unassembled WGS sequence"/>
</dbReference>
<dbReference type="EMBL" id="VFPV01000001">
    <property type="protein sequence ID" value="TQN08132.1"/>
    <property type="molecule type" value="Genomic_DNA"/>
</dbReference>
<comment type="pathway">
    <text evidence="2">Lipid metabolism.</text>
</comment>
<feature type="domain" description="Thiolase N-terminal" evidence="13">
    <location>
        <begin position="5"/>
        <end position="263"/>
    </location>
</feature>
<organism evidence="15 17">
    <name type="scientific">Acidovorax temperans</name>
    <dbReference type="NCBI Taxonomy" id="80878"/>
    <lineage>
        <taxon>Bacteria</taxon>
        <taxon>Pseudomonadati</taxon>
        <taxon>Pseudomonadota</taxon>
        <taxon>Betaproteobacteria</taxon>
        <taxon>Burkholderiales</taxon>
        <taxon>Comamonadaceae</taxon>
        <taxon>Acidovorax</taxon>
    </lineage>
</organism>